<proteinExistence type="predicted"/>
<dbReference type="GO" id="GO:0051082">
    <property type="term" value="F:unfolded protein binding"/>
    <property type="evidence" value="ECO:0007669"/>
    <property type="project" value="TreeGrafter"/>
</dbReference>
<dbReference type="PANTHER" id="PTHR43948:SF21">
    <property type="entry name" value="DNAJ DOMAIN-CONTAINING PROTEIN"/>
    <property type="match status" value="1"/>
</dbReference>
<dbReference type="Pfam" id="PF00226">
    <property type="entry name" value="DnaJ"/>
    <property type="match status" value="1"/>
</dbReference>
<name>A0A9N9ASR6_9GLOM</name>
<dbReference type="EMBL" id="CAJVPL010000934">
    <property type="protein sequence ID" value="CAG8541290.1"/>
    <property type="molecule type" value="Genomic_DNA"/>
</dbReference>
<dbReference type="InterPro" id="IPR001623">
    <property type="entry name" value="DnaJ_domain"/>
</dbReference>
<evidence type="ECO:0000313" key="2">
    <source>
        <dbReference type="EMBL" id="CAG8541290.1"/>
    </source>
</evidence>
<organism evidence="2 3">
    <name type="scientific">Ambispora gerdemannii</name>
    <dbReference type="NCBI Taxonomy" id="144530"/>
    <lineage>
        <taxon>Eukaryota</taxon>
        <taxon>Fungi</taxon>
        <taxon>Fungi incertae sedis</taxon>
        <taxon>Mucoromycota</taxon>
        <taxon>Glomeromycotina</taxon>
        <taxon>Glomeromycetes</taxon>
        <taxon>Archaeosporales</taxon>
        <taxon>Ambisporaceae</taxon>
        <taxon>Ambispora</taxon>
    </lineage>
</organism>
<protein>
    <submittedName>
        <fullName evidence="2">10270_t:CDS:1</fullName>
    </submittedName>
</protein>
<evidence type="ECO:0000313" key="3">
    <source>
        <dbReference type="Proteomes" id="UP000789831"/>
    </source>
</evidence>
<dbReference type="PRINTS" id="PR00625">
    <property type="entry name" value="JDOMAIN"/>
</dbReference>
<dbReference type="GO" id="GO:0044183">
    <property type="term" value="F:protein folding chaperone"/>
    <property type="evidence" value="ECO:0007669"/>
    <property type="project" value="TreeGrafter"/>
</dbReference>
<dbReference type="GO" id="GO:0005737">
    <property type="term" value="C:cytoplasm"/>
    <property type="evidence" value="ECO:0007669"/>
    <property type="project" value="TreeGrafter"/>
</dbReference>
<feature type="domain" description="J" evidence="1">
    <location>
        <begin position="7"/>
        <end position="80"/>
    </location>
</feature>
<dbReference type="GO" id="GO:0005634">
    <property type="term" value="C:nucleus"/>
    <property type="evidence" value="ECO:0007669"/>
    <property type="project" value="TreeGrafter"/>
</dbReference>
<reference evidence="2" key="1">
    <citation type="submission" date="2021-06" db="EMBL/GenBank/DDBJ databases">
        <authorList>
            <person name="Kallberg Y."/>
            <person name="Tangrot J."/>
            <person name="Rosling A."/>
        </authorList>
    </citation>
    <scope>NUCLEOTIDE SEQUENCE</scope>
    <source>
        <strain evidence="2">MT106</strain>
    </source>
</reference>
<accession>A0A9N9ASR6</accession>
<dbReference type="CDD" id="cd06257">
    <property type="entry name" value="DnaJ"/>
    <property type="match status" value="1"/>
</dbReference>
<dbReference type="AlphaFoldDB" id="A0A9N9ASR6"/>
<evidence type="ECO:0000259" key="1">
    <source>
        <dbReference type="PROSITE" id="PS50076"/>
    </source>
</evidence>
<dbReference type="SMART" id="SM00271">
    <property type="entry name" value="DnaJ"/>
    <property type="match status" value="1"/>
</dbReference>
<dbReference type="SUPFAM" id="SSF46565">
    <property type="entry name" value="Chaperone J-domain"/>
    <property type="match status" value="1"/>
</dbReference>
<sequence length="189" mass="21161">MADSFPDYYAILEIPTTATEVEIREAYKRKALQTHPDRFVENSDNYPYTPDNAKVEFQRVADAYYVLGDPKRKDQYDIARKRRRTRPSSSVWLERQTDPENLFGNVFEEMLRPEVENPAWFYTPLGAASGALLGFICGNVPGLMLGCYAGSKLGAVRDAKGVSVYQAYQKLSGSHKAAILAALAAKLIK</sequence>
<dbReference type="Proteomes" id="UP000789831">
    <property type="component" value="Unassembled WGS sequence"/>
</dbReference>
<dbReference type="OrthoDB" id="442087at2759"/>
<gene>
    <name evidence="2" type="ORF">AGERDE_LOCUS6198</name>
</gene>
<dbReference type="GO" id="GO:0051087">
    <property type="term" value="F:protein-folding chaperone binding"/>
    <property type="evidence" value="ECO:0007669"/>
    <property type="project" value="TreeGrafter"/>
</dbReference>
<dbReference type="Gene3D" id="1.10.287.110">
    <property type="entry name" value="DnaJ domain"/>
    <property type="match status" value="1"/>
</dbReference>
<dbReference type="PROSITE" id="PS50076">
    <property type="entry name" value="DNAJ_2"/>
    <property type="match status" value="1"/>
</dbReference>
<dbReference type="PANTHER" id="PTHR43948">
    <property type="entry name" value="DNAJ HOMOLOG SUBFAMILY B"/>
    <property type="match status" value="1"/>
</dbReference>
<keyword evidence="3" id="KW-1185">Reference proteome</keyword>
<comment type="caution">
    <text evidence="2">The sequence shown here is derived from an EMBL/GenBank/DDBJ whole genome shotgun (WGS) entry which is preliminary data.</text>
</comment>
<dbReference type="InterPro" id="IPR036869">
    <property type="entry name" value="J_dom_sf"/>
</dbReference>